<organism evidence="1 2">
    <name type="scientific">Candidatus Magnetobacterium bavaricum</name>
    <dbReference type="NCBI Taxonomy" id="29290"/>
    <lineage>
        <taxon>Bacteria</taxon>
        <taxon>Pseudomonadati</taxon>
        <taxon>Nitrospirota</taxon>
        <taxon>Thermodesulfovibrionia</taxon>
        <taxon>Thermodesulfovibrionales</taxon>
        <taxon>Candidatus Magnetobacteriaceae</taxon>
        <taxon>Candidatus Magnetobacterium</taxon>
    </lineage>
</organism>
<name>A0A0F3GLB7_9BACT</name>
<accession>A0A0F3GLB7</accession>
<protein>
    <submittedName>
        <fullName evidence="1">Uncharacterized protein</fullName>
    </submittedName>
</protein>
<dbReference type="AlphaFoldDB" id="A0A0F3GLB7"/>
<dbReference type="EMBL" id="LACI01002237">
    <property type="protein sequence ID" value="KJU82627.1"/>
    <property type="molecule type" value="Genomic_DNA"/>
</dbReference>
<reference evidence="1 2" key="1">
    <citation type="submission" date="2015-02" db="EMBL/GenBank/DDBJ databases">
        <title>Single-cell genomics of uncultivated deep-branching MTB reveals a conserved set of magnetosome genes.</title>
        <authorList>
            <person name="Kolinko S."/>
            <person name="Richter M."/>
            <person name="Glockner F.O."/>
            <person name="Brachmann A."/>
            <person name="Schuler D."/>
        </authorList>
    </citation>
    <scope>NUCLEOTIDE SEQUENCE [LARGE SCALE GENOMIC DNA]</scope>
    <source>
        <strain evidence="1">TM-1</strain>
    </source>
</reference>
<keyword evidence="2" id="KW-1185">Reference proteome</keyword>
<comment type="caution">
    <text evidence="1">The sequence shown here is derived from an EMBL/GenBank/DDBJ whole genome shotgun (WGS) entry which is preliminary data.</text>
</comment>
<dbReference type="Proteomes" id="UP000033423">
    <property type="component" value="Unassembled WGS sequence"/>
</dbReference>
<evidence type="ECO:0000313" key="1">
    <source>
        <dbReference type="EMBL" id="KJU82627.1"/>
    </source>
</evidence>
<proteinExistence type="predicted"/>
<sequence>MRNLYVCKGNGDGLTLLGLIATPFKVMRLSAPHFAKGFPGCLDDPSQDKLFIKTSLLVVTDRDRPIEPIPDRQLWVDFCR</sequence>
<evidence type="ECO:0000313" key="2">
    <source>
        <dbReference type="Proteomes" id="UP000033423"/>
    </source>
</evidence>
<gene>
    <name evidence="1" type="ORF">MBAV_005180</name>
</gene>